<keyword evidence="9 12" id="KW-0238">DNA-binding</keyword>
<feature type="domain" description="Topoisomerase 6 subunit A/Spo11 TOPRIM" evidence="14">
    <location>
        <begin position="215"/>
        <end position="385"/>
    </location>
</feature>
<proteinExistence type="inferred from homology"/>
<dbReference type="SUPFAM" id="SSF56726">
    <property type="entry name" value="DNA topoisomerase IV, alpha subunit"/>
    <property type="match status" value="1"/>
</dbReference>
<evidence type="ECO:0000256" key="6">
    <source>
        <dbReference type="ARBA" id="ARBA00022723"/>
    </source>
</evidence>
<dbReference type="PANTHER" id="PTHR10848:SF0">
    <property type="entry name" value="MEIOTIC RECOMBINATION PROTEIN SPO11"/>
    <property type="match status" value="1"/>
</dbReference>
<comment type="cofactor">
    <cofactor evidence="2">
        <name>Mg(2+)</name>
        <dbReference type="ChEBI" id="CHEBI:18420"/>
    </cofactor>
</comment>
<dbReference type="PANTHER" id="PTHR10848">
    <property type="entry name" value="MEIOTIC RECOMBINATION PROTEIN SPO11"/>
    <property type="match status" value="1"/>
</dbReference>
<dbReference type="InterPro" id="IPR002815">
    <property type="entry name" value="Spo11/TopoVI_A"/>
</dbReference>
<evidence type="ECO:0000256" key="5">
    <source>
        <dbReference type="ARBA" id="ARBA00012895"/>
    </source>
</evidence>
<keyword evidence="8 12" id="KW-0799">Topoisomerase</keyword>
<evidence type="ECO:0000256" key="7">
    <source>
        <dbReference type="ARBA" id="ARBA00022842"/>
    </source>
</evidence>
<name>A0ABR1DI94_NECAM</name>
<keyword evidence="10 12" id="KW-0413">Isomerase</keyword>
<protein>
    <recommendedName>
        <fullName evidence="5">DNA topoisomerase (ATP-hydrolyzing)</fullName>
        <ecNumber evidence="5">5.6.2.2</ecNumber>
    </recommendedName>
</protein>
<feature type="active site" description="O-(5'-phospho-DNA)-tyrosine intermediate" evidence="12">
    <location>
        <position position="137"/>
    </location>
</feature>
<evidence type="ECO:0000256" key="12">
    <source>
        <dbReference type="PROSITE-ProRule" id="PRU01385"/>
    </source>
</evidence>
<dbReference type="PRINTS" id="PR01550">
    <property type="entry name" value="TOP6AFAMILY"/>
</dbReference>
<keyword evidence="16" id="KW-1185">Reference proteome</keyword>
<accession>A0ABR1DI94</accession>
<sequence>MAFSAFGAALISSSESSDYHEVVFEFRKQPEIKRSQISAVDSAMSVSSSSLKEEDLTCKQKSILRKIEFICLDLVKQLSSTSHPNKIILRASEDDAHKQIVIFPRQGMRLAFIMQSLARIYQLITNGQQSTKRDLYYDNKKLYKNQGNFDRSISTICDLLDEPRVVLNIISSSKGIISGALAFLTKDKQLIDCRNQQVLISEYLMDHRVVSEAQFIIVVEKHAMFEKMIDEGFFECFPKSVLVTGKGYPDICTRQLLRWLVGQLAVPVYGLFDSDPHGIEIMLTFKYGSISERREGQGCCIKQMQWLGFKPSDIRSLPIVSQHFLKLRNRDFVKISKIRRRALGLDEFVVAKELDILRSLRSKLELEALSMIAPQFIIRVYLLPRLVRLLQSFSRTVQHPALETEGKA</sequence>
<evidence type="ECO:0000259" key="13">
    <source>
        <dbReference type="Pfam" id="PF04406"/>
    </source>
</evidence>
<evidence type="ECO:0000313" key="15">
    <source>
        <dbReference type="EMBL" id="KAK6750010.1"/>
    </source>
</evidence>
<dbReference type="CDD" id="cd00223">
    <property type="entry name" value="TOPRIM_TopoIIB_SPO"/>
    <property type="match status" value="1"/>
</dbReference>
<dbReference type="Gene3D" id="1.10.10.10">
    <property type="entry name" value="Winged helix-like DNA-binding domain superfamily/Winged helix DNA-binding domain"/>
    <property type="match status" value="1"/>
</dbReference>
<dbReference type="Pfam" id="PF21180">
    <property type="entry name" value="TOP6A-Spo11_Toprim"/>
    <property type="match status" value="1"/>
</dbReference>
<dbReference type="InterPro" id="IPR036078">
    <property type="entry name" value="Spo11/TopoVI_A_sf"/>
</dbReference>
<evidence type="ECO:0000256" key="4">
    <source>
        <dbReference type="ARBA" id="ARBA00006559"/>
    </source>
</evidence>
<comment type="caution">
    <text evidence="15">The sequence shown here is derived from an EMBL/GenBank/DDBJ whole genome shotgun (WGS) entry which is preliminary data.</text>
</comment>
<keyword evidence="7" id="KW-0460">Magnesium</keyword>
<dbReference type="Gene3D" id="3.40.1360.10">
    <property type="match status" value="1"/>
</dbReference>
<dbReference type="InterPro" id="IPR013049">
    <property type="entry name" value="Spo11/TopoVI_A_N"/>
</dbReference>
<dbReference type="EMBL" id="JAVFWL010000004">
    <property type="protein sequence ID" value="KAK6750010.1"/>
    <property type="molecule type" value="Genomic_DNA"/>
</dbReference>
<keyword evidence="6" id="KW-0479">Metal-binding</keyword>
<gene>
    <name evidence="15" type="primary">Necator_chrIV.g15464</name>
    <name evidence="15" type="ORF">RB195_002169</name>
</gene>
<keyword evidence="11" id="KW-0539">Nucleus</keyword>
<dbReference type="Pfam" id="PF04406">
    <property type="entry name" value="TP6A_N"/>
    <property type="match status" value="1"/>
</dbReference>
<evidence type="ECO:0000256" key="9">
    <source>
        <dbReference type="ARBA" id="ARBA00023125"/>
    </source>
</evidence>
<dbReference type="PRINTS" id="PR01551">
    <property type="entry name" value="SPO11HOMOLOG"/>
</dbReference>
<dbReference type="InterPro" id="IPR034136">
    <property type="entry name" value="TOPRIM_Topo6A/Spo11"/>
</dbReference>
<evidence type="ECO:0000256" key="8">
    <source>
        <dbReference type="ARBA" id="ARBA00023029"/>
    </source>
</evidence>
<evidence type="ECO:0000256" key="11">
    <source>
        <dbReference type="ARBA" id="ARBA00023242"/>
    </source>
</evidence>
<dbReference type="InterPro" id="IPR013048">
    <property type="entry name" value="Meiotic_Spo11"/>
</dbReference>
<dbReference type="Proteomes" id="UP001303046">
    <property type="component" value="Unassembled WGS sequence"/>
</dbReference>
<evidence type="ECO:0000256" key="3">
    <source>
        <dbReference type="ARBA" id="ARBA00004123"/>
    </source>
</evidence>
<evidence type="ECO:0000313" key="16">
    <source>
        <dbReference type="Proteomes" id="UP001303046"/>
    </source>
</evidence>
<organism evidence="15 16">
    <name type="scientific">Necator americanus</name>
    <name type="common">Human hookworm</name>
    <dbReference type="NCBI Taxonomy" id="51031"/>
    <lineage>
        <taxon>Eukaryota</taxon>
        <taxon>Metazoa</taxon>
        <taxon>Ecdysozoa</taxon>
        <taxon>Nematoda</taxon>
        <taxon>Chromadorea</taxon>
        <taxon>Rhabditida</taxon>
        <taxon>Rhabditina</taxon>
        <taxon>Rhabditomorpha</taxon>
        <taxon>Strongyloidea</taxon>
        <taxon>Ancylostomatidae</taxon>
        <taxon>Bunostominae</taxon>
        <taxon>Necator</taxon>
    </lineage>
</organism>
<comment type="catalytic activity">
    <reaction evidence="1 12">
        <text>ATP-dependent breakage, passage and rejoining of double-stranded DNA.</text>
        <dbReference type="EC" id="5.6.2.2"/>
    </reaction>
</comment>
<dbReference type="EC" id="5.6.2.2" evidence="5"/>
<evidence type="ECO:0000256" key="2">
    <source>
        <dbReference type="ARBA" id="ARBA00001946"/>
    </source>
</evidence>
<evidence type="ECO:0000256" key="1">
    <source>
        <dbReference type="ARBA" id="ARBA00000185"/>
    </source>
</evidence>
<dbReference type="PROSITE" id="PS52041">
    <property type="entry name" value="TOPO_IIB"/>
    <property type="match status" value="1"/>
</dbReference>
<comment type="subcellular location">
    <subcellularLocation>
        <location evidence="3">Nucleus</location>
    </subcellularLocation>
</comment>
<evidence type="ECO:0000256" key="10">
    <source>
        <dbReference type="ARBA" id="ARBA00023235"/>
    </source>
</evidence>
<comment type="similarity">
    <text evidence="4 12">Belongs to the TOP6A family.</text>
</comment>
<feature type="domain" description="Spo11/DNA topoisomerase VI subunit A N-terminal" evidence="13">
    <location>
        <begin position="109"/>
        <end position="169"/>
    </location>
</feature>
<dbReference type="InterPro" id="IPR036388">
    <property type="entry name" value="WH-like_DNA-bd_sf"/>
</dbReference>
<evidence type="ECO:0000259" key="14">
    <source>
        <dbReference type="Pfam" id="PF21180"/>
    </source>
</evidence>
<reference evidence="15 16" key="1">
    <citation type="submission" date="2023-08" db="EMBL/GenBank/DDBJ databases">
        <title>A Necator americanus chromosomal reference genome.</title>
        <authorList>
            <person name="Ilik V."/>
            <person name="Petrzelkova K.J."/>
            <person name="Pardy F."/>
            <person name="Fuh T."/>
            <person name="Niatou-Singa F.S."/>
            <person name="Gouil Q."/>
            <person name="Baker L."/>
            <person name="Ritchie M.E."/>
            <person name="Jex A.R."/>
            <person name="Gazzola D."/>
            <person name="Li H."/>
            <person name="Toshio Fujiwara R."/>
            <person name="Zhan B."/>
            <person name="Aroian R.V."/>
            <person name="Pafco B."/>
            <person name="Schwarz E.M."/>
        </authorList>
    </citation>
    <scope>NUCLEOTIDE SEQUENCE [LARGE SCALE GENOMIC DNA]</scope>
    <source>
        <strain evidence="15 16">Aroian</strain>
        <tissue evidence="15">Whole animal</tissue>
    </source>
</reference>